<dbReference type="Proteomes" id="UP000054805">
    <property type="component" value="Unassembled WGS sequence"/>
</dbReference>
<gene>
    <name evidence="1" type="ORF">T4B_9245</name>
</gene>
<evidence type="ECO:0000313" key="2">
    <source>
        <dbReference type="Proteomes" id="UP000054805"/>
    </source>
</evidence>
<organism evidence="1 2">
    <name type="scientific">Trichinella pseudospiralis</name>
    <name type="common">Parasitic roundworm</name>
    <dbReference type="NCBI Taxonomy" id="6337"/>
    <lineage>
        <taxon>Eukaryota</taxon>
        <taxon>Metazoa</taxon>
        <taxon>Ecdysozoa</taxon>
        <taxon>Nematoda</taxon>
        <taxon>Enoplea</taxon>
        <taxon>Dorylaimia</taxon>
        <taxon>Trichinellida</taxon>
        <taxon>Trichinellidae</taxon>
        <taxon>Trichinella</taxon>
    </lineage>
</organism>
<reference evidence="1 2" key="1">
    <citation type="submission" date="2015-01" db="EMBL/GenBank/DDBJ databases">
        <title>Evolution of Trichinella species and genotypes.</title>
        <authorList>
            <person name="Korhonen P.K."/>
            <person name="Edoardo P."/>
            <person name="Giuseppe L.R."/>
            <person name="Gasser R.B."/>
        </authorList>
    </citation>
    <scope>NUCLEOTIDE SEQUENCE [LARGE SCALE GENOMIC DNA]</scope>
    <source>
        <strain evidence="1">ISS588</strain>
    </source>
</reference>
<sequence>MISDNYSFRTQCSVPIKQEQLKYGFHFRLSFNSYEKRLEKSKRMHFDRAKAGLKQPFNSVYATLIFQYQHCSISLFYQYFLHNQSYEELVIDFEIKRDVIFVLKKAMFMNLKKKKLECEDFSALIDIEEVLSFHNIKRIV</sequence>
<keyword evidence="2" id="KW-1185">Reference proteome</keyword>
<accession>A0A0V1JF48</accession>
<dbReference type="AlphaFoldDB" id="A0A0V1JF48"/>
<name>A0A0V1JF48_TRIPS</name>
<protein>
    <submittedName>
        <fullName evidence="1">Uncharacterized protein</fullName>
    </submittedName>
</protein>
<evidence type="ECO:0000313" key="1">
    <source>
        <dbReference type="EMBL" id="KRZ33585.1"/>
    </source>
</evidence>
<proteinExistence type="predicted"/>
<comment type="caution">
    <text evidence="1">The sequence shown here is derived from an EMBL/GenBank/DDBJ whole genome shotgun (WGS) entry which is preliminary data.</text>
</comment>
<dbReference type="EMBL" id="JYDS01000008">
    <property type="protein sequence ID" value="KRZ33585.1"/>
    <property type="molecule type" value="Genomic_DNA"/>
</dbReference>